<keyword evidence="5" id="KW-0874">Quinone</keyword>
<dbReference type="STRING" id="379066.GAU_2390"/>
<feature type="transmembrane region" description="Helical" evidence="5">
    <location>
        <begin position="291"/>
        <end position="311"/>
    </location>
</feature>
<protein>
    <recommendedName>
        <fullName evidence="5">NADH-quinone oxidoreductase subunit N</fullName>
        <ecNumber evidence="5">7.1.1.-</ecNumber>
    </recommendedName>
    <alternativeName>
        <fullName evidence="5">NADH dehydrogenase I subunit N</fullName>
    </alternativeName>
    <alternativeName>
        <fullName evidence="5">NDH-1 subunit N</fullName>
    </alternativeName>
</protein>
<evidence type="ECO:0000313" key="8">
    <source>
        <dbReference type="EMBL" id="BAH39432.1"/>
    </source>
</evidence>
<comment type="similarity">
    <text evidence="5">Belongs to the complex I subunit 2 family.</text>
</comment>
<evidence type="ECO:0000259" key="7">
    <source>
        <dbReference type="Pfam" id="PF00361"/>
    </source>
</evidence>
<keyword evidence="4 5" id="KW-0472">Membrane</keyword>
<comment type="subcellular location">
    <subcellularLocation>
        <location evidence="5">Cell inner membrane</location>
        <topology evidence="5">Multi-pass membrane protein</topology>
    </subcellularLocation>
    <subcellularLocation>
        <location evidence="1">Endomembrane system</location>
        <topology evidence="1">Multi-pass membrane protein</topology>
    </subcellularLocation>
    <subcellularLocation>
        <location evidence="6">Membrane</location>
        <topology evidence="6">Multi-pass membrane protein</topology>
    </subcellularLocation>
</comment>
<feature type="transmembrane region" description="Helical" evidence="5">
    <location>
        <begin position="359"/>
        <end position="377"/>
    </location>
</feature>
<dbReference type="GO" id="GO:0048038">
    <property type="term" value="F:quinone binding"/>
    <property type="evidence" value="ECO:0007669"/>
    <property type="project" value="UniProtKB-KW"/>
</dbReference>
<dbReference type="PANTHER" id="PTHR22773">
    <property type="entry name" value="NADH DEHYDROGENASE"/>
    <property type="match status" value="1"/>
</dbReference>
<evidence type="ECO:0000256" key="4">
    <source>
        <dbReference type="ARBA" id="ARBA00023136"/>
    </source>
</evidence>
<dbReference type="InterPro" id="IPR010096">
    <property type="entry name" value="NADH-Q_OxRdtase_suN/2"/>
</dbReference>
<keyword evidence="8" id="KW-0560">Oxidoreductase</keyword>
<evidence type="ECO:0000313" key="9">
    <source>
        <dbReference type="Proteomes" id="UP000002209"/>
    </source>
</evidence>
<keyword evidence="5" id="KW-1278">Translocase</keyword>
<feature type="transmembrane region" description="Helical" evidence="5">
    <location>
        <begin position="233"/>
        <end position="253"/>
    </location>
</feature>
<feature type="transmembrane region" description="Helical" evidence="5">
    <location>
        <begin position="259"/>
        <end position="279"/>
    </location>
</feature>
<keyword evidence="5" id="KW-0997">Cell inner membrane</keyword>
<keyword evidence="9" id="KW-1185">Reference proteome</keyword>
<dbReference type="eggNOG" id="COG1007">
    <property type="taxonomic scope" value="Bacteria"/>
</dbReference>
<feature type="transmembrane region" description="Helical" evidence="5">
    <location>
        <begin position="12"/>
        <end position="31"/>
    </location>
</feature>
<feature type="transmembrane region" description="Helical" evidence="5">
    <location>
        <begin position="317"/>
        <end position="338"/>
    </location>
</feature>
<feature type="transmembrane region" description="Helical" evidence="5">
    <location>
        <begin position="157"/>
        <end position="177"/>
    </location>
</feature>
<dbReference type="Proteomes" id="UP000002209">
    <property type="component" value="Chromosome"/>
</dbReference>
<dbReference type="GO" id="GO:0008137">
    <property type="term" value="F:NADH dehydrogenase (ubiquinone) activity"/>
    <property type="evidence" value="ECO:0007669"/>
    <property type="project" value="InterPro"/>
</dbReference>
<dbReference type="GO" id="GO:0005886">
    <property type="term" value="C:plasma membrane"/>
    <property type="evidence" value="ECO:0007669"/>
    <property type="project" value="UniProtKB-SubCell"/>
</dbReference>
<dbReference type="AlphaFoldDB" id="C1AB26"/>
<keyword evidence="5" id="KW-0520">NAD</keyword>
<keyword evidence="5" id="KW-0830">Ubiquinone</keyword>
<evidence type="ECO:0000256" key="2">
    <source>
        <dbReference type="ARBA" id="ARBA00022692"/>
    </source>
</evidence>
<keyword evidence="5" id="KW-1003">Cell membrane</keyword>
<dbReference type="HAMAP" id="MF_00445">
    <property type="entry name" value="NDH1_NuoN_1"/>
    <property type="match status" value="1"/>
</dbReference>
<evidence type="ECO:0000256" key="5">
    <source>
        <dbReference type="HAMAP-Rule" id="MF_00445"/>
    </source>
</evidence>
<feature type="transmembrane region" description="Helical" evidence="5">
    <location>
        <begin position="397"/>
        <end position="416"/>
    </location>
</feature>
<feature type="transmembrane region" description="Helical" evidence="5">
    <location>
        <begin position="126"/>
        <end position="145"/>
    </location>
</feature>
<sequence>MRMPTNDALLGMLPEHLLLGGIVAAIITVLLRQGRTLALPVAVMSVLAAAAAAFWLGAGGTTLEPFPGQFVVTPPVLMTKGMLLLLAVPVLLMSRTEFEDGEFSILLLSSLYGMSLLPSAASALVLFLGLELMSIPVYALIVLAFRRPQSAESALKYLVLSGAASAMFLMGLSLIYGETGSLSMTAFAQSVTASDPLTRTAVVLVVSALFLKGAVVPFHAWAPDTYEGASIPVTAFMATLSKGGVMLVAWRLFDGAELTGPLVGIVAVLPLVSIVWGNIAAIRQQNFRRMIAYSSIAHAGYLFYAMLGSSAGRLEAITFYVVVYAAANLLAFAMMPTAATDEERDRMDRLDGLFHRDPLAASLIAVAMLSLAGLPPLPGFTAKFLIFRSVVAAGYSAYAVLGLIGSFLGLYFYLRVIQRMFMSAGEGARTTGNGQALARVAGVLCLLATAVLTIAPGWALARL</sequence>
<comment type="function">
    <text evidence="5">NDH-1 shuttles electrons from NADH, via FMN and iron-sulfur (Fe-S) centers, to quinones in the respiratory chain. The immediate electron acceptor for the enzyme in this species is believed to be ubiquinone. Couples the redox reaction to proton translocation (for every two electrons transferred, four hydrogen ions are translocated across the cytoplasmic membrane), and thus conserves the redox energy in a proton gradient.</text>
</comment>
<evidence type="ECO:0000256" key="6">
    <source>
        <dbReference type="RuleBase" id="RU000320"/>
    </source>
</evidence>
<gene>
    <name evidence="5 8" type="primary">nuoN</name>
    <name evidence="8" type="ordered locus">GAU_2390</name>
</gene>
<dbReference type="InterPro" id="IPR001750">
    <property type="entry name" value="ND/Mrp_TM"/>
</dbReference>
<dbReference type="GO" id="GO:0042773">
    <property type="term" value="P:ATP synthesis coupled electron transport"/>
    <property type="evidence" value="ECO:0007669"/>
    <property type="project" value="InterPro"/>
</dbReference>
<keyword evidence="5" id="KW-0813">Transport</keyword>
<feature type="transmembrane region" description="Helical" evidence="5">
    <location>
        <begin position="197"/>
        <end position="221"/>
    </location>
</feature>
<name>C1AB26_GEMAT</name>
<feature type="transmembrane region" description="Helical" evidence="5">
    <location>
        <begin position="437"/>
        <end position="461"/>
    </location>
</feature>
<dbReference type="EC" id="7.1.1.-" evidence="5"/>
<keyword evidence="2 5" id="KW-0812">Transmembrane</keyword>
<dbReference type="GO" id="GO:0050136">
    <property type="term" value="F:NADH dehydrogenase (quinone) (non-electrogenic) activity"/>
    <property type="evidence" value="ECO:0007669"/>
    <property type="project" value="UniProtKB-UniRule"/>
</dbReference>
<dbReference type="Pfam" id="PF00361">
    <property type="entry name" value="Proton_antipo_M"/>
    <property type="match status" value="1"/>
</dbReference>
<feature type="domain" description="NADH:quinone oxidoreductase/Mrp antiporter transmembrane" evidence="7">
    <location>
        <begin position="122"/>
        <end position="408"/>
    </location>
</feature>
<comment type="catalytic activity">
    <reaction evidence="5">
        <text>a quinone + NADH + 5 H(+)(in) = a quinol + NAD(+) + 4 H(+)(out)</text>
        <dbReference type="Rhea" id="RHEA:57888"/>
        <dbReference type="ChEBI" id="CHEBI:15378"/>
        <dbReference type="ChEBI" id="CHEBI:24646"/>
        <dbReference type="ChEBI" id="CHEBI:57540"/>
        <dbReference type="ChEBI" id="CHEBI:57945"/>
        <dbReference type="ChEBI" id="CHEBI:132124"/>
    </reaction>
</comment>
<dbReference type="KEGG" id="gau:GAU_2390"/>
<proteinExistence type="inferred from homology"/>
<dbReference type="HOGENOM" id="CLU_007100_1_5_0"/>
<evidence type="ECO:0000256" key="1">
    <source>
        <dbReference type="ARBA" id="ARBA00004127"/>
    </source>
</evidence>
<accession>C1AB26</accession>
<reference evidence="9" key="1">
    <citation type="submission" date="2006-03" db="EMBL/GenBank/DDBJ databases">
        <title>Complete genome sequence of Gemmatimonas aurantiaca T-27 that represents a novel phylum Gemmatimonadetes.</title>
        <authorList>
            <person name="Takasaki K."/>
            <person name="Ichikawa N."/>
            <person name="Miura H."/>
            <person name="Matsushita S."/>
            <person name="Watanabe Y."/>
            <person name="Oguchi A."/>
            <person name="Ankai A."/>
            <person name="Yashiro I."/>
            <person name="Takahashi M."/>
            <person name="Terui Y."/>
            <person name="Fukui S."/>
            <person name="Yokoyama H."/>
            <person name="Tanikawa S."/>
            <person name="Hanada S."/>
            <person name="Kamagata Y."/>
            <person name="Fujita N."/>
        </authorList>
    </citation>
    <scope>NUCLEOTIDE SEQUENCE [LARGE SCALE GENOMIC DNA]</scope>
    <source>
        <strain evidence="9">T-27 / DSM 14586 / JCM 11422 / NBRC 100505</strain>
    </source>
</reference>
<evidence type="ECO:0000256" key="3">
    <source>
        <dbReference type="ARBA" id="ARBA00022989"/>
    </source>
</evidence>
<organism evidence="8 9">
    <name type="scientific">Gemmatimonas aurantiaca (strain DSM 14586 / JCM 11422 / NBRC 100505 / T-27)</name>
    <dbReference type="NCBI Taxonomy" id="379066"/>
    <lineage>
        <taxon>Bacteria</taxon>
        <taxon>Pseudomonadati</taxon>
        <taxon>Gemmatimonadota</taxon>
        <taxon>Gemmatimonadia</taxon>
        <taxon>Gemmatimonadales</taxon>
        <taxon>Gemmatimonadaceae</taxon>
        <taxon>Gemmatimonas</taxon>
    </lineage>
</organism>
<dbReference type="EMBL" id="AP009153">
    <property type="protein sequence ID" value="BAH39432.1"/>
    <property type="molecule type" value="Genomic_DNA"/>
</dbReference>
<keyword evidence="3 5" id="KW-1133">Transmembrane helix</keyword>
<feature type="transmembrane region" description="Helical" evidence="5">
    <location>
        <begin position="38"/>
        <end position="58"/>
    </location>
</feature>
<dbReference type="GO" id="GO:0012505">
    <property type="term" value="C:endomembrane system"/>
    <property type="evidence" value="ECO:0007669"/>
    <property type="project" value="UniProtKB-SubCell"/>
</dbReference>
<comment type="subunit">
    <text evidence="5">NDH-1 is composed of 14 different subunits. Subunits NuoA, H, J, K, L, M, N constitute the membrane sector of the complex.</text>
</comment>
<feature type="transmembrane region" description="Helical" evidence="5">
    <location>
        <begin position="70"/>
        <end position="91"/>
    </location>
</feature>